<dbReference type="PROSITE" id="PS50927">
    <property type="entry name" value="BULB_LECTIN"/>
    <property type="match status" value="1"/>
</dbReference>
<dbReference type="EMBL" id="CP007806">
    <property type="protein sequence ID" value="AIG26212.1"/>
    <property type="molecule type" value="Genomic_DNA"/>
</dbReference>
<evidence type="ECO:0000256" key="1">
    <source>
        <dbReference type="SAM" id="SignalP"/>
    </source>
</evidence>
<keyword evidence="4" id="KW-1185">Reference proteome</keyword>
<gene>
    <name evidence="3" type="ORF">BRLA_c018900</name>
</gene>
<feature type="domain" description="Bulb-type lectin" evidence="2">
    <location>
        <begin position="28"/>
        <end position="135"/>
    </location>
</feature>
<dbReference type="RefSeq" id="WP_003341800.1">
    <property type="nucleotide sequence ID" value="NZ_CP007806.1"/>
</dbReference>
<dbReference type="KEGG" id="blr:BRLA_c018900"/>
<dbReference type="GO" id="GO:0030246">
    <property type="term" value="F:carbohydrate binding"/>
    <property type="evidence" value="ECO:0007669"/>
    <property type="project" value="UniProtKB-KW"/>
</dbReference>
<dbReference type="HOGENOM" id="CLU_137596_0_0_9"/>
<keyword evidence="1" id="KW-0732">Signal</keyword>
<sequence>MLKKVTASFFLFAMMLLLSIPAFAAAGEDHLDPGEKLVRGQYLKSTNGEYQLVMQDDGNLVLYGRGRALWNSNTHGQAASNLIMQGDGNLVIYGYPHAIWHSNTHNNPGARLVVQNDGNVVIYLAQKAIWWTGTN</sequence>
<feature type="signal peptide" evidence="1">
    <location>
        <begin position="1"/>
        <end position="24"/>
    </location>
</feature>
<dbReference type="InterPro" id="IPR001480">
    <property type="entry name" value="Bulb-type_lectin_dom"/>
</dbReference>
<proteinExistence type="predicted"/>
<feature type="chain" id="PRO_5001708999" evidence="1">
    <location>
        <begin position="25"/>
        <end position="135"/>
    </location>
</feature>
<evidence type="ECO:0000313" key="4">
    <source>
        <dbReference type="Proteomes" id="UP000005850"/>
    </source>
</evidence>
<dbReference type="InterPro" id="IPR036426">
    <property type="entry name" value="Bulb-type_lectin_dom_sf"/>
</dbReference>
<dbReference type="AlphaFoldDB" id="A0A075R0V7"/>
<dbReference type="eggNOG" id="COG1404">
    <property type="taxonomic scope" value="Bacteria"/>
</dbReference>
<reference evidence="3 4" key="1">
    <citation type="journal article" date="2011" name="J. Bacteriol.">
        <title>Genome sequence of Brevibacillus laterosporus LMG 15441, a pathogen of invertebrates.</title>
        <authorList>
            <person name="Djukic M."/>
            <person name="Poehlein A."/>
            <person name="Thurmer A."/>
            <person name="Daniel R."/>
        </authorList>
    </citation>
    <scope>NUCLEOTIDE SEQUENCE [LARGE SCALE GENOMIC DNA]</scope>
    <source>
        <strain evidence="3 4">LMG 15441</strain>
    </source>
</reference>
<dbReference type="SMART" id="SM00108">
    <property type="entry name" value="B_lectin"/>
    <property type="match status" value="1"/>
</dbReference>
<keyword evidence="3" id="KW-0430">Lectin</keyword>
<protein>
    <submittedName>
        <fullName evidence="3">D-mannose binding lectin</fullName>
    </submittedName>
</protein>
<dbReference type="Proteomes" id="UP000005850">
    <property type="component" value="Chromosome"/>
</dbReference>
<name>A0A075R0V7_BRELA</name>
<dbReference type="SUPFAM" id="SSF51110">
    <property type="entry name" value="alpha-D-mannose-specific plant lectins"/>
    <property type="match status" value="1"/>
</dbReference>
<evidence type="ECO:0000313" key="3">
    <source>
        <dbReference type="EMBL" id="AIG26212.1"/>
    </source>
</evidence>
<organism evidence="3 4">
    <name type="scientific">Brevibacillus laterosporus LMG 15441</name>
    <dbReference type="NCBI Taxonomy" id="1042163"/>
    <lineage>
        <taxon>Bacteria</taxon>
        <taxon>Bacillati</taxon>
        <taxon>Bacillota</taxon>
        <taxon>Bacilli</taxon>
        <taxon>Bacillales</taxon>
        <taxon>Paenibacillaceae</taxon>
        <taxon>Brevibacillus</taxon>
    </lineage>
</organism>
<dbReference type="Gene3D" id="2.90.10.10">
    <property type="entry name" value="Bulb-type lectin domain"/>
    <property type="match status" value="2"/>
</dbReference>
<accession>A0A075R0V7</accession>
<evidence type="ECO:0000259" key="2">
    <source>
        <dbReference type="PROSITE" id="PS50927"/>
    </source>
</evidence>